<reference evidence="2 3" key="1">
    <citation type="submission" date="2015-02" db="EMBL/GenBank/DDBJ databases">
        <title>Genome Sequencing of Rickettsiales.</title>
        <authorList>
            <person name="Daugherty S.C."/>
            <person name="Su Q."/>
            <person name="Abolude K."/>
            <person name="Beier-Sexton M."/>
            <person name="Carlyon J.A."/>
            <person name="Carter R."/>
            <person name="Day N.P."/>
            <person name="Dumler S.J."/>
            <person name="Dyachenko V."/>
            <person name="Godinez A."/>
            <person name="Kurtti T.J."/>
            <person name="Lichay M."/>
            <person name="Mullins K.E."/>
            <person name="Ott S."/>
            <person name="Pappas-Brown V."/>
            <person name="Paris D.H."/>
            <person name="Patel P."/>
            <person name="Richards A.L."/>
            <person name="Sadzewicz L."/>
            <person name="Sears K."/>
            <person name="Seidman D."/>
            <person name="Sengamalay N."/>
            <person name="Stenos J."/>
            <person name="Tallon L.J."/>
            <person name="Vincent G."/>
            <person name="Fraser C.M."/>
            <person name="Munderloh U."/>
            <person name="Dunning-Hotopp J.C."/>
        </authorList>
    </citation>
    <scope>NUCLEOTIDE SEQUENCE [LARGE SCALE GENOMIC DNA]</scope>
    <source>
        <strain evidence="2 3">RAC413</strain>
    </source>
</reference>
<dbReference type="Proteomes" id="UP000033562">
    <property type="component" value="Unassembled WGS sequence"/>
</dbReference>
<accession>A0A0F3NL76</accession>
<keyword evidence="1" id="KW-1133">Transmembrane helix</keyword>
<dbReference type="AlphaFoldDB" id="A0A0F3NL76"/>
<keyword evidence="3" id="KW-1185">Reference proteome</keyword>
<evidence type="ECO:0000256" key="1">
    <source>
        <dbReference type="SAM" id="Phobius"/>
    </source>
</evidence>
<keyword evidence="1" id="KW-0812">Transmembrane</keyword>
<gene>
    <name evidence="2" type="ORF">NLO413_0178</name>
</gene>
<evidence type="ECO:0000313" key="3">
    <source>
        <dbReference type="Proteomes" id="UP000033562"/>
    </source>
</evidence>
<evidence type="ECO:0000313" key="2">
    <source>
        <dbReference type="EMBL" id="KJV68813.1"/>
    </source>
</evidence>
<keyword evidence="1" id="KW-0472">Membrane</keyword>
<organism evidence="2 3">
    <name type="scientific">Candidatus Neoehrlichia procyonis str. RAC413</name>
    <dbReference type="NCBI Taxonomy" id="1359163"/>
    <lineage>
        <taxon>Bacteria</taxon>
        <taxon>Pseudomonadati</taxon>
        <taxon>Pseudomonadota</taxon>
        <taxon>Alphaproteobacteria</taxon>
        <taxon>Rickettsiales</taxon>
        <taxon>Anaplasmataceae</taxon>
        <taxon>Candidatus Neoehrlichia</taxon>
    </lineage>
</organism>
<sequence length="358" mass="41700">MKKKVLNIAALILALFSIYLLVRFFIKSQFQQQLDNFKLYINPYTQFTYDNISLKGFSTQNIYIKNVKIKIQSLDIIFSILLTYDILNNSINIKIIDNLLTIQDSSNVTIACNVDAQYYMKLSHNLLLQLLKLNNFFGLIKIPQKHDNYPINITYKDNGIVCNNTLIMKKNFFQIITNRQKSNTNFKVNTDINDNINQSFIIKDLDINTNNNFAIKDHYLKVNIPNITLYTQYFSIFVNGNVSFPQFDLLINNKFFIYDGQITFTLKNYKNALKFLFEQINSTILHNSNTPLLPYHLENTYKILYEAANIKDNNNITITLKGDTNNNSLLIGLIPYEKFLEKVLTNISNNNILEHNKS</sequence>
<comment type="caution">
    <text evidence="2">The sequence shown here is derived from an EMBL/GenBank/DDBJ whole genome shotgun (WGS) entry which is preliminary data.</text>
</comment>
<protein>
    <submittedName>
        <fullName evidence="2">Uncharacterized protein</fullName>
    </submittedName>
</protein>
<dbReference type="RefSeq" id="WP_045808656.1">
    <property type="nucleotide sequence ID" value="NZ_LANX01000001.1"/>
</dbReference>
<feature type="transmembrane region" description="Helical" evidence="1">
    <location>
        <begin position="6"/>
        <end position="26"/>
    </location>
</feature>
<dbReference type="EMBL" id="LANX01000001">
    <property type="protein sequence ID" value="KJV68813.1"/>
    <property type="molecule type" value="Genomic_DNA"/>
</dbReference>
<dbReference type="OrthoDB" id="7163228at2"/>
<name>A0A0F3NL76_9RICK</name>
<proteinExistence type="predicted"/>